<reference evidence="5" key="1">
    <citation type="submission" date="2019-08" db="EMBL/GenBank/DDBJ databases">
        <authorList>
            <person name="Kucharzyk K."/>
            <person name="Murdoch R.W."/>
            <person name="Higgins S."/>
            <person name="Loffler F."/>
        </authorList>
    </citation>
    <scope>NUCLEOTIDE SEQUENCE</scope>
</reference>
<keyword evidence="2" id="KW-0238">DNA-binding</keyword>
<dbReference type="InterPro" id="IPR000835">
    <property type="entry name" value="HTH_MarR-typ"/>
</dbReference>
<evidence type="ECO:0000256" key="1">
    <source>
        <dbReference type="ARBA" id="ARBA00023015"/>
    </source>
</evidence>
<dbReference type="InterPro" id="IPR036390">
    <property type="entry name" value="WH_DNA-bd_sf"/>
</dbReference>
<sequence length="140" mass="15932">MPQQNLDFLLVRVCRAHLNTASEVFASLKLHRSWPGVLLQLELKDGMDQTELAQRLEITTPTMTNLLNRMESAGLVRRCKGCQDSRISNVYLSDDGRLKLDEVKAAIQYIEETTFAGFSTAEKEQINTILERIHTNLINK</sequence>
<dbReference type="PRINTS" id="PR00598">
    <property type="entry name" value="HTHMARR"/>
</dbReference>
<dbReference type="PANTHER" id="PTHR42756">
    <property type="entry name" value="TRANSCRIPTIONAL REGULATOR, MARR"/>
    <property type="match status" value="1"/>
</dbReference>
<dbReference type="SUPFAM" id="SSF46785">
    <property type="entry name" value="Winged helix' DNA-binding domain"/>
    <property type="match status" value="1"/>
</dbReference>
<protein>
    <submittedName>
        <fullName evidence="5">Transcriptional regulator SlyA</fullName>
    </submittedName>
</protein>
<feature type="domain" description="HTH marR-type" evidence="4">
    <location>
        <begin position="3"/>
        <end position="135"/>
    </location>
</feature>
<organism evidence="5">
    <name type="scientific">bioreactor metagenome</name>
    <dbReference type="NCBI Taxonomy" id="1076179"/>
    <lineage>
        <taxon>unclassified sequences</taxon>
        <taxon>metagenomes</taxon>
        <taxon>ecological metagenomes</taxon>
    </lineage>
</organism>
<dbReference type="AlphaFoldDB" id="A0A644Z040"/>
<dbReference type="GO" id="GO:0003700">
    <property type="term" value="F:DNA-binding transcription factor activity"/>
    <property type="evidence" value="ECO:0007669"/>
    <property type="project" value="InterPro"/>
</dbReference>
<gene>
    <name evidence="5" type="primary">slyA_24</name>
    <name evidence="5" type="ORF">SDC9_80778</name>
</gene>
<evidence type="ECO:0000259" key="4">
    <source>
        <dbReference type="PROSITE" id="PS50995"/>
    </source>
</evidence>
<dbReference type="EMBL" id="VSSQ01006901">
    <property type="protein sequence ID" value="MPM34196.1"/>
    <property type="molecule type" value="Genomic_DNA"/>
</dbReference>
<keyword evidence="3" id="KW-0804">Transcription</keyword>
<dbReference type="Pfam" id="PF12802">
    <property type="entry name" value="MarR_2"/>
    <property type="match status" value="1"/>
</dbReference>
<dbReference type="SMART" id="SM00347">
    <property type="entry name" value="HTH_MARR"/>
    <property type="match status" value="1"/>
</dbReference>
<dbReference type="Gene3D" id="1.10.10.10">
    <property type="entry name" value="Winged helix-like DNA-binding domain superfamily/Winged helix DNA-binding domain"/>
    <property type="match status" value="1"/>
</dbReference>
<dbReference type="GO" id="GO:0003677">
    <property type="term" value="F:DNA binding"/>
    <property type="evidence" value="ECO:0007669"/>
    <property type="project" value="UniProtKB-KW"/>
</dbReference>
<evidence type="ECO:0000256" key="3">
    <source>
        <dbReference type="ARBA" id="ARBA00023163"/>
    </source>
</evidence>
<keyword evidence="1" id="KW-0805">Transcription regulation</keyword>
<dbReference type="PROSITE" id="PS50995">
    <property type="entry name" value="HTH_MARR_2"/>
    <property type="match status" value="1"/>
</dbReference>
<dbReference type="PANTHER" id="PTHR42756:SF1">
    <property type="entry name" value="TRANSCRIPTIONAL REPRESSOR OF EMRAB OPERON"/>
    <property type="match status" value="1"/>
</dbReference>
<evidence type="ECO:0000313" key="5">
    <source>
        <dbReference type="EMBL" id="MPM34196.1"/>
    </source>
</evidence>
<accession>A0A644Z040</accession>
<dbReference type="InterPro" id="IPR036388">
    <property type="entry name" value="WH-like_DNA-bd_sf"/>
</dbReference>
<name>A0A644Z040_9ZZZZ</name>
<comment type="caution">
    <text evidence="5">The sequence shown here is derived from an EMBL/GenBank/DDBJ whole genome shotgun (WGS) entry which is preliminary data.</text>
</comment>
<proteinExistence type="predicted"/>
<evidence type="ECO:0000256" key="2">
    <source>
        <dbReference type="ARBA" id="ARBA00023125"/>
    </source>
</evidence>